<evidence type="ECO:0000313" key="1">
    <source>
        <dbReference type="EMBL" id="MDP9799460.1"/>
    </source>
</evidence>
<comment type="caution">
    <text evidence="1">The sequence shown here is derived from an EMBL/GenBank/DDBJ whole genome shotgun (WGS) entry which is preliminary data.</text>
</comment>
<gene>
    <name evidence="1" type="ORF">J2S43_007972</name>
</gene>
<reference evidence="1 2" key="1">
    <citation type="submission" date="2023-07" db="EMBL/GenBank/DDBJ databases">
        <title>Sequencing the genomes of 1000 actinobacteria strains.</title>
        <authorList>
            <person name="Klenk H.-P."/>
        </authorList>
    </citation>
    <scope>NUCLEOTIDE SEQUENCE [LARGE SCALE GENOMIC DNA]</scope>
    <source>
        <strain evidence="1 2">DSM 44710</strain>
    </source>
</reference>
<dbReference type="EMBL" id="JAUSRA010000001">
    <property type="protein sequence ID" value="MDP9799460.1"/>
    <property type="molecule type" value="Genomic_DNA"/>
</dbReference>
<dbReference type="Proteomes" id="UP001240984">
    <property type="component" value="Unassembled WGS sequence"/>
</dbReference>
<sequence length="74" mass="8559">MRIADVSVGIEYAYRATTHFRPDPVARVLVREKVSGRRVKHLHDWYEALKRVCEPEAPSIDQLLFTLPGAIRAW</sequence>
<dbReference type="RefSeq" id="WP_306838359.1">
    <property type="nucleotide sequence ID" value="NZ_JAUSRA010000001.1"/>
</dbReference>
<evidence type="ECO:0000313" key="2">
    <source>
        <dbReference type="Proteomes" id="UP001240984"/>
    </source>
</evidence>
<protein>
    <submittedName>
        <fullName evidence="1">Uncharacterized protein</fullName>
    </submittedName>
</protein>
<name>A0ABT9N6Z9_9ACTN</name>
<keyword evidence="2" id="KW-1185">Reference proteome</keyword>
<accession>A0ABT9N6Z9</accession>
<organism evidence="1 2">
    <name type="scientific">Catenuloplanes nepalensis</name>
    <dbReference type="NCBI Taxonomy" id="587533"/>
    <lineage>
        <taxon>Bacteria</taxon>
        <taxon>Bacillati</taxon>
        <taxon>Actinomycetota</taxon>
        <taxon>Actinomycetes</taxon>
        <taxon>Micromonosporales</taxon>
        <taxon>Micromonosporaceae</taxon>
        <taxon>Catenuloplanes</taxon>
    </lineage>
</organism>
<proteinExistence type="predicted"/>